<protein>
    <recommendedName>
        <fullName evidence="7">Signal recognition particle subunit SRP14</fullName>
    </recommendedName>
    <alternativeName>
        <fullName evidence="7">Signal recognition particle 14 kDa protein</fullName>
    </alternativeName>
</protein>
<name>A0A0J0XJV0_9TREE</name>
<feature type="compositionally biased region" description="Basic and acidic residues" evidence="8">
    <location>
        <begin position="140"/>
        <end position="163"/>
    </location>
</feature>
<dbReference type="GO" id="GO:0030942">
    <property type="term" value="F:endoplasmic reticulum signal peptide binding"/>
    <property type="evidence" value="ECO:0007669"/>
    <property type="project" value="UniProtKB-UniRule"/>
</dbReference>
<evidence type="ECO:0000256" key="7">
    <source>
        <dbReference type="RuleBase" id="RU368100"/>
    </source>
</evidence>
<evidence type="ECO:0000256" key="8">
    <source>
        <dbReference type="SAM" id="MobiDB-lite"/>
    </source>
</evidence>
<dbReference type="RefSeq" id="XP_018277822.1">
    <property type="nucleotide sequence ID" value="XM_018423548.1"/>
</dbReference>
<keyword evidence="10" id="KW-1185">Reference proteome</keyword>
<evidence type="ECO:0000256" key="4">
    <source>
        <dbReference type="ARBA" id="ARBA00022884"/>
    </source>
</evidence>
<dbReference type="GO" id="GO:0008312">
    <property type="term" value="F:7S RNA binding"/>
    <property type="evidence" value="ECO:0007669"/>
    <property type="project" value="UniProtKB-UniRule"/>
</dbReference>
<comment type="subunit">
    <text evidence="7">Component of a fungal signal recognition particle (SRP) complex that consists of a 7SL RNA molecule (scR1) and at least six protein subunits: SRP72, SRP68, SRP54, SEC65, SRP21 and SRP14.</text>
</comment>
<proteinExistence type="inferred from homology"/>
<organism evidence="9 10">
    <name type="scientific">Cutaneotrichosporon oleaginosum</name>
    <dbReference type="NCBI Taxonomy" id="879819"/>
    <lineage>
        <taxon>Eukaryota</taxon>
        <taxon>Fungi</taxon>
        <taxon>Dikarya</taxon>
        <taxon>Basidiomycota</taxon>
        <taxon>Agaricomycotina</taxon>
        <taxon>Tremellomycetes</taxon>
        <taxon>Trichosporonales</taxon>
        <taxon>Trichosporonaceae</taxon>
        <taxon>Cutaneotrichosporon</taxon>
    </lineage>
</organism>
<dbReference type="Gene3D" id="3.30.720.10">
    <property type="entry name" value="Signal recognition particle alu RNA binding heterodimer, srp9/1"/>
    <property type="match status" value="1"/>
</dbReference>
<evidence type="ECO:0000256" key="5">
    <source>
        <dbReference type="ARBA" id="ARBA00023135"/>
    </source>
</evidence>
<dbReference type="InterPro" id="IPR003210">
    <property type="entry name" value="Signal_recog_particle_SRP14"/>
</dbReference>
<evidence type="ECO:0000256" key="6">
    <source>
        <dbReference type="ARBA" id="ARBA00023274"/>
    </source>
</evidence>
<dbReference type="Proteomes" id="UP000053611">
    <property type="component" value="Unassembled WGS sequence"/>
</dbReference>
<evidence type="ECO:0000313" key="9">
    <source>
        <dbReference type="EMBL" id="KLT41331.1"/>
    </source>
</evidence>
<evidence type="ECO:0000256" key="1">
    <source>
        <dbReference type="ARBA" id="ARBA00004496"/>
    </source>
</evidence>
<keyword evidence="4 7" id="KW-0694">RNA-binding</keyword>
<evidence type="ECO:0000313" key="10">
    <source>
        <dbReference type="Proteomes" id="UP000053611"/>
    </source>
</evidence>
<gene>
    <name evidence="9" type="ORF">CC85DRAFT_286511</name>
</gene>
<keyword evidence="3 7" id="KW-0963">Cytoplasm</keyword>
<dbReference type="EMBL" id="KQ087219">
    <property type="protein sequence ID" value="KLT41331.1"/>
    <property type="molecule type" value="Genomic_DNA"/>
</dbReference>
<accession>A0A0J0XJV0</accession>
<feature type="compositionally biased region" description="Basic residues" evidence="8">
    <location>
        <begin position="90"/>
        <end position="100"/>
    </location>
</feature>
<comment type="subcellular location">
    <subcellularLocation>
        <location evidence="1 7">Cytoplasm</location>
    </subcellularLocation>
</comment>
<dbReference type="AlphaFoldDB" id="A0A0J0XJV0"/>
<dbReference type="Pfam" id="PF02290">
    <property type="entry name" value="SRP14"/>
    <property type="match status" value="1"/>
</dbReference>
<comment type="similarity">
    <text evidence="2 7">Belongs to the SRP14 family.</text>
</comment>
<dbReference type="GeneID" id="28984151"/>
<keyword evidence="5 7" id="KW-0733">Signal recognition particle</keyword>
<dbReference type="GO" id="GO:0006614">
    <property type="term" value="P:SRP-dependent cotranslational protein targeting to membrane"/>
    <property type="evidence" value="ECO:0007669"/>
    <property type="project" value="UniProtKB-UniRule"/>
</dbReference>
<evidence type="ECO:0000256" key="3">
    <source>
        <dbReference type="ARBA" id="ARBA00022490"/>
    </source>
</evidence>
<feature type="compositionally biased region" description="Basic residues" evidence="8">
    <location>
        <begin position="126"/>
        <end position="139"/>
    </location>
</feature>
<evidence type="ECO:0000256" key="2">
    <source>
        <dbReference type="ARBA" id="ARBA00010349"/>
    </source>
</evidence>
<feature type="region of interest" description="Disordered" evidence="8">
    <location>
        <begin position="88"/>
        <end position="109"/>
    </location>
</feature>
<dbReference type="STRING" id="879819.A0A0J0XJV0"/>
<dbReference type="OrthoDB" id="19209at2759"/>
<reference evidence="9 10" key="1">
    <citation type="submission" date="2015-03" db="EMBL/GenBank/DDBJ databases">
        <title>Genomics and transcriptomics of the oil-accumulating basidiomycete yeast T. oleaginosus allow insights into substrate utilization and the diverse evolutionary trajectories of mating systems in fungi.</title>
        <authorList>
            <consortium name="DOE Joint Genome Institute"/>
            <person name="Kourist R."/>
            <person name="Kracht O."/>
            <person name="Bracharz F."/>
            <person name="Lipzen A."/>
            <person name="Nolan M."/>
            <person name="Ohm R."/>
            <person name="Grigoriev I."/>
            <person name="Sun S."/>
            <person name="Heitman J."/>
            <person name="Bruck T."/>
            <person name="Nowrousian M."/>
        </authorList>
    </citation>
    <scope>NUCLEOTIDE SEQUENCE [LARGE SCALE GENOMIC DNA]</scope>
    <source>
        <strain evidence="9 10">IBC0246</strain>
    </source>
</reference>
<dbReference type="PANTHER" id="PTHR12013">
    <property type="entry name" value="SIGNAL RECOGNITION PARTICLE 14 KD PROTEIN"/>
    <property type="match status" value="1"/>
</dbReference>
<feature type="region of interest" description="Disordered" evidence="8">
    <location>
        <begin position="123"/>
        <end position="163"/>
    </location>
</feature>
<dbReference type="SUPFAM" id="SSF54762">
    <property type="entry name" value="Signal recognition particle alu RNA binding heterodimer, SRP9/14"/>
    <property type="match status" value="1"/>
</dbReference>
<keyword evidence="6 7" id="KW-0687">Ribonucleoprotein</keyword>
<dbReference type="GO" id="GO:0005786">
    <property type="term" value="C:signal recognition particle, endoplasmic reticulum targeting"/>
    <property type="evidence" value="ECO:0007669"/>
    <property type="project" value="UniProtKB-UniRule"/>
</dbReference>
<comment type="function">
    <text evidence="7">Component of the signal recognition particle (SRP) complex, a ribonucleoprotein complex that mediates the cotranslational targeting of secretory and membrane proteins to the endoplasmic reticulum (ER).</text>
</comment>
<sequence length="163" mass="18394">MPQELVTPDEFLTRLTATFAGPSKSSVWLTHKRYTHDGEDAAMADAEAEYDVLVRCTQGETKFSARIPAITLPTFHAAYGALLKQSMAPHMRKRDKKRERARAEAAEKRRKELYVDVAIGSEGKRGAGRRKRQRKLAAQKKKEAERERIELRDAARAAAAKDE</sequence>
<dbReference type="InterPro" id="IPR009018">
    <property type="entry name" value="Signal_recog_particle_SRP9/14"/>
</dbReference>